<reference evidence="2 4" key="1">
    <citation type="submission" date="2020-08" db="EMBL/GenBank/DDBJ databases">
        <title>Sequencing the genomes of 1000 actinobacteria strains.</title>
        <authorList>
            <person name="Klenk H.-P."/>
        </authorList>
    </citation>
    <scope>NUCLEOTIDE SEQUENCE [LARGE SCALE GENOMIC DNA]</scope>
    <source>
        <strain evidence="2 4">DSM 105369</strain>
    </source>
</reference>
<evidence type="ECO:0000313" key="4">
    <source>
        <dbReference type="Proteomes" id="UP000559182"/>
    </source>
</evidence>
<dbReference type="EMBL" id="JACHVQ010000001">
    <property type="protein sequence ID" value="MBB2892630.1"/>
    <property type="molecule type" value="Genomic_DNA"/>
</dbReference>
<dbReference type="AlphaFoldDB" id="A0A839N4E0"/>
<keyword evidence="4" id="KW-1185">Reference proteome</keyword>
<dbReference type="RefSeq" id="WP_183320777.1">
    <property type="nucleotide sequence ID" value="NZ_JACHVQ010000001.1"/>
</dbReference>
<dbReference type="Proteomes" id="UP000559182">
    <property type="component" value="Unassembled WGS sequence"/>
</dbReference>
<evidence type="ECO:0000256" key="1">
    <source>
        <dbReference type="SAM" id="MobiDB-lite"/>
    </source>
</evidence>
<comment type="caution">
    <text evidence="2">The sequence shown here is derived from an EMBL/GenBank/DDBJ whole genome shotgun (WGS) entry which is preliminary data.</text>
</comment>
<evidence type="ECO:0000313" key="3">
    <source>
        <dbReference type="EMBL" id="MBB2894523.1"/>
    </source>
</evidence>
<protein>
    <submittedName>
        <fullName evidence="2">Uncharacterized protein</fullName>
    </submittedName>
</protein>
<gene>
    <name evidence="2" type="ORF">FHU39_002614</name>
    <name evidence="3" type="ORF">FHU39_004569</name>
</gene>
<evidence type="ECO:0000313" key="2">
    <source>
        <dbReference type="EMBL" id="MBB2892630.1"/>
    </source>
</evidence>
<organism evidence="2 4">
    <name type="scientific">Flexivirga oryzae</name>
    <dbReference type="NCBI Taxonomy" id="1794944"/>
    <lineage>
        <taxon>Bacteria</taxon>
        <taxon>Bacillati</taxon>
        <taxon>Actinomycetota</taxon>
        <taxon>Actinomycetes</taxon>
        <taxon>Micrococcales</taxon>
        <taxon>Dermacoccaceae</taxon>
        <taxon>Flexivirga</taxon>
    </lineage>
</organism>
<feature type="region of interest" description="Disordered" evidence="1">
    <location>
        <begin position="107"/>
        <end position="144"/>
    </location>
</feature>
<sequence length="360" mass="38345">MRRSVLIGAAVVVALALVTGLVIRHSNKDRLAAGATRSGDYSISAGSSNDDDFMVPNAQIRVSVDIGQRGYRHNSDDDSDVTIRAPKGGVLVDLSWTSTSIPTNYQGTEPTRLSVRSGGRTVVLDPSLRPRPASAEDDSDAPEQVVALPGRPSDVELVADFAGRSQVVRVVSGRRTMGDFAPLYLSAAPGLLTSRPIGQDQPVDPRSPFRWTGQANGGQVVRVPYLSGQGWAPTGRDWILVQGAGYSIDALDPVVWTVGDEYARYSTVGTPKVTVTMDGRPPEKKVGAEHPGTVTNFYLHGSRDYVFSVARGNGFTIDTVVHVTTKRTSGDTRAPATARMLLRTSSQFPAAVDATVGGTR</sequence>
<accession>A0A839N4E0</accession>
<proteinExistence type="predicted"/>
<dbReference type="EMBL" id="JACHVQ010000006">
    <property type="protein sequence ID" value="MBB2894523.1"/>
    <property type="molecule type" value="Genomic_DNA"/>
</dbReference>
<name>A0A839N4E0_9MICO</name>